<evidence type="ECO:0000256" key="1">
    <source>
        <dbReference type="ARBA" id="ARBA00004370"/>
    </source>
</evidence>
<evidence type="ECO:0000256" key="5">
    <source>
        <dbReference type="ARBA" id="ARBA00022989"/>
    </source>
</evidence>
<dbReference type="Pfam" id="PF10348">
    <property type="entry name" value="DUF2427"/>
    <property type="match status" value="1"/>
</dbReference>
<feature type="domain" description="Cytochrome b561" evidence="8">
    <location>
        <begin position="1"/>
        <end position="182"/>
    </location>
</feature>
<evidence type="ECO:0000256" key="4">
    <source>
        <dbReference type="ARBA" id="ARBA00022982"/>
    </source>
</evidence>
<dbReference type="CDD" id="cd08760">
    <property type="entry name" value="Cyt_b561_FRRS1_like"/>
    <property type="match status" value="1"/>
</dbReference>
<dbReference type="PANTHER" id="PTHR47797">
    <property type="entry name" value="DEHYDROGENASE, PUTATIVE (AFU_ORTHOLOGUE AFUA_8G05805)-RELATED"/>
    <property type="match status" value="1"/>
</dbReference>
<dbReference type="SMART" id="SM00665">
    <property type="entry name" value="B561"/>
    <property type="match status" value="1"/>
</dbReference>
<sequence length="197" mass="21447">MATQFNPNIIYADLPKVPSLAKAHGILMGIAFAVILPLGSLLVRVPNVKYGVWIHAGWQLVGWVFMIAGLVMGIRMGHILDRLHNNAHTILGTIVVVALLIQPFLGYIHHRRFMKTQRKGVWTRIHVYYGRVLLILGIINGGLGLKLASDSPAYSRAGGIAYSVVAGLAGLVLLLAMVLAFKQSGRSEKSERDTSTS</sequence>
<comment type="subcellular location">
    <subcellularLocation>
        <location evidence="1">Membrane</location>
    </subcellularLocation>
</comment>
<feature type="transmembrane region" description="Helical" evidence="7">
    <location>
        <begin position="86"/>
        <end position="108"/>
    </location>
</feature>
<dbReference type="PANTHER" id="PTHR47797:SF1">
    <property type="entry name" value="CYTOCHROME B561 DOMAIN-CONTAINING PROTEIN-RELATED"/>
    <property type="match status" value="1"/>
</dbReference>
<dbReference type="Gene3D" id="1.20.120.1770">
    <property type="match status" value="1"/>
</dbReference>
<accession>A0A179F538</accession>
<name>A0A179F538_METCM</name>
<dbReference type="InterPro" id="IPR018825">
    <property type="entry name" value="DUF2427"/>
</dbReference>
<dbReference type="Proteomes" id="UP000078397">
    <property type="component" value="Unassembled WGS sequence"/>
</dbReference>
<evidence type="ECO:0000313" key="9">
    <source>
        <dbReference type="EMBL" id="OAQ60229.1"/>
    </source>
</evidence>
<dbReference type="GO" id="GO:0016020">
    <property type="term" value="C:membrane"/>
    <property type="evidence" value="ECO:0007669"/>
    <property type="project" value="UniProtKB-SubCell"/>
</dbReference>
<dbReference type="KEGG" id="pchm:VFPPC_10657"/>
<keyword evidence="5 7" id="KW-1133">Transmembrane helix</keyword>
<evidence type="ECO:0000256" key="6">
    <source>
        <dbReference type="ARBA" id="ARBA00023136"/>
    </source>
</evidence>
<feature type="transmembrane region" description="Helical" evidence="7">
    <location>
        <begin position="23"/>
        <end position="43"/>
    </location>
</feature>
<evidence type="ECO:0000256" key="3">
    <source>
        <dbReference type="ARBA" id="ARBA00022692"/>
    </source>
</evidence>
<evidence type="ECO:0000256" key="7">
    <source>
        <dbReference type="SAM" id="Phobius"/>
    </source>
</evidence>
<dbReference type="InterPro" id="IPR006593">
    <property type="entry name" value="Cyt_b561/ferric_Rdtase_TM"/>
</dbReference>
<keyword evidence="2" id="KW-0813">Transport</keyword>
<evidence type="ECO:0000313" key="10">
    <source>
        <dbReference type="Proteomes" id="UP000078397"/>
    </source>
</evidence>
<keyword evidence="3 7" id="KW-0812">Transmembrane</keyword>
<organism evidence="9 10">
    <name type="scientific">Pochonia chlamydosporia 170</name>
    <dbReference type="NCBI Taxonomy" id="1380566"/>
    <lineage>
        <taxon>Eukaryota</taxon>
        <taxon>Fungi</taxon>
        <taxon>Dikarya</taxon>
        <taxon>Ascomycota</taxon>
        <taxon>Pezizomycotina</taxon>
        <taxon>Sordariomycetes</taxon>
        <taxon>Hypocreomycetidae</taxon>
        <taxon>Hypocreales</taxon>
        <taxon>Clavicipitaceae</taxon>
        <taxon>Pochonia</taxon>
    </lineage>
</organism>
<keyword evidence="6 7" id="KW-0472">Membrane</keyword>
<dbReference type="EMBL" id="LSBJ02000009">
    <property type="protein sequence ID" value="OAQ60229.1"/>
    <property type="molecule type" value="Genomic_DNA"/>
</dbReference>
<feature type="transmembrane region" description="Helical" evidence="7">
    <location>
        <begin position="160"/>
        <end position="181"/>
    </location>
</feature>
<dbReference type="GeneID" id="28852980"/>
<feature type="transmembrane region" description="Helical" evidence="7">
    <location>
        <begin position="50"/>
        <end position="74"/>
    </location>
</feature>
<keyword evidence="4" id="KW-0249">Electron transport</keyword>
<comment type="caution">
    <text evidence="9">The sequence shown here is derived from an EMBL/GenBank/DDBJ whole genome shotgun (WGS) entry which is preliminary data.</text>
</comment>
<gene>
    <name evidence="9" type="ORF">VFPPC_10657</name>
</gene>
<dbReference type="RefSeq" id="XP_018138139.1">
    <property type="nucleotide sequence ID" value="XM_018288986.1"/>
</dbReference>
<dbReference type="PROSITE" id="PS50939">
    <property type="entry name" value="CYTOCHROME_B561"/>
    <property type="match status" value="1"/>
</dbReference>
<keyword evidence="10" id="KW-1185">Reference proteome</keyword>
<evidence type="ECO:0000259" key="8">
    <source>
        <dbReference type="PROSITE" id="PS50939"/>
    </source>
</evidence>
<dbReference type="OrthoDB" id="19261at2759"/>
<feature type="transmembrane region" description="Helical" evidence="7">
    <location>
        <begin position="128"/>
        <end position="148"/>
    </location>
</feature>
<protein>
    <submittedName>
        <fullName evidence="9">Cytochrome b561/ferric reductase transmembrane</fullName>
    </submittedName>
</protein>
<reference evidence="9 10" key="1">
    <citation type="journal article" date="2016" name="PLoS Pathog.">
        <title>Biosynthesis of antibiotic leucinostatins in bio-control fungus Purpureocillium lilacinum and their inhibition on phytophthora revealed by genome mining.</title>
        <authorList>
            <person name="Wang G."/>
            <person name="Liu Z."/>
            <person name="Lin R."/>
            <person name="Li E."/>
            <person name="Mao Z."/>
            <person name="Ling J."/>
            <person name="Yang Y."/>
            <person name="Yin W.B."/>
            <person name="Xie B."/>
        </authorList>
    </citation>
    <scope>NUCLEOTIDE SEQUENCE [LARGE SCALE GENOMIC DNA]</scope>
    <source>
        <strain evidence="9">170</strain>
    </source>
</reference>
<dbReference type="STRING" id="1380566.A0A179F538"/>
<evidence type="ECO:0000256" key="2">
    <source>
        <dbReference type="ARBA" id="ARBA00022448"/>
    </source>
</evidence>
<dbReference type="AlphaFoldDB" id="A0A179F538"/>
<proteinExistence type="predicted"/>